<dbReference type="SUPFAM" id="SSF55961">
    <property type="entry name" value="Bet v1-like"/>
    <property type="match status" value="1"/>
</dbReference>
<comment type="caution">
    <text evidence="1">The sequence shown here is derived from an EMBL/GenBank/DDBJ whole genome shotgun (WGS) entry which is preliminary data.</text>
</comment>
<organism evidence="1 2">
    <name type="scientific">Paralabilibaculum antarcticum</name>
    <dbReference type="NCBI Taxonomy" id="2912572"/>
    <lineage>
        <taxon>Bacteria</taxon>
        <taxon>Pseudomonadati</taxon>
        <taxon>Bacteroidota</taxon>
        <taxon>Bacteroidia</taxon>
        <taxon>Marinilabiliales</taxon>
        <taxon>Marinifilaceae</taxon>
        <taxon>Paralabilibaculum</taxon>
    </lineage>
</organism>
<proteinExistence type="predicted"/>
<accession>A0ABT5VVJ5</accession>
<gene>
    <name evidence="1" type="ORF">L3049_15700</name>
</gene>
<dbReference type="Gene3D" id="3.30.530.20">
    <property type="match status" value="1"/>
</dbReference>
<dbReference type="Proteomes" id="UP001528920">
    <property type="component" value="Unassembled WGS sequence"/>
</dbReference>
<dbReference type="RefSeq" id="WP_275110771.1">
    <property type="nucleotide sequence ID" value="NZ_JAKJSC010000004.1"/>
</dbReference>
<evidence type="ECO:0008006" key="3">
    <source>
        <dbReference type="Google" id="ProtNLM"/>
    </source>
</evidence>
<protein>
    <recommendedName>
        <fullName evidence="3">START domain-containing protein</fullName>
    </recommendedName>
</protein>
<reference evidence="1 2" key="1">
    <citation type="submission" date="2022-01" db="EMBL/GenBank/DDBJ databases">
        <title>Labilibaculum sp. nov, a marine bacterium isolated from Antarctica.</title>
        <authorList>
            <person name="Dai W."/>
        </authorList>
    </citation>
    <scope>NUCLEOTIDE SEQUENCE [LARGE SCALE GENOMIC DNA]</scope>
    <source>
        <strain evidence="1 2">DW002</strain>
    </source>
</reference>
<keyword evidence="2" id="KW-1185">Reference proteome</keyword>
<evidence type="ECO:0000313" key="1">
    <source>
        <dbReference type="EMBL" id="MDE5419441.1"/>
    </source>
</evidence>
<dbReference type="EMBL" id="JAKJSC010000004">
    <property type="protein sequence ID" value="MDE5419441.1"/>
    <property type="molecule type" value="Genomic_DNA"/>
</dbReference>
<name>A0ABT5VVJ5_9BACT</name>
<sequence length="201" mass="23257">MNRIKIISSLVILLISYNVFSQGRNYKTEITKDGKATVKYETVKEKEGRHFYYSAQRNVNASLDKLDAYLSISNNHKNFLENTPISEEIRKISDNEWVTFYLFDAPWPIPDSDVIVKFNRVKKDNKLVFTAIAISDDYKKSDVYRITNYKFVYELEKVNADTTKITITADYIPAGFVPVFLINTWFPEGPARIISNLGVMK</sequence>
<evidence type="ECO:0000313" key="2">
    <source>
        <dbReference type="Proteomes" id="UP001528920"/>
    </source>
</evidence>
<dbReference type="InterPro" id="IPR023393">
    <property type="entry name" value="START-like_dom_sf"/>
</dbReference>